<evidence type="ECO:0000256" key="1">
    <source>
        <dbReference type="SAM" id="MobiDB-lite"/>
    </source>
</evidence>
<reference evidence="3" key="1">
    <citation type="submission" date="2025-08" db="UniProtKB">
        <authorList>
            <consortium name="RefSeq"/>
        </authorList>
    </citation>
    <scope>IDENTIFICATION</scope>
    <source>
        <tissue evidence="3">Whole body pupa</tissue>
    </source>
</reference>
<dbReference type="Proteomes" id="UP000092443">
    <property type="component" value="Unplaced"/>
</dbReference>
<feature type="compositionally biased region" description="Polar residues" evidence="1">
    <location>
        <begin position="56"/>
        <end position="66"/>
    </location>
</feature>
<evidence type="ECO:0000313" key="3">
    <source>
        <dbReference type="RefSeq" id="XP_037896871.1"/>
    </source>
</evidence>
<accession>A0A9C5ZAC1</accession>
<sequence>MENVVPVAAATAAAAQPGSKKSSTTLSVDRAAFLLLRVKKAFKRKRQQRKEKQNQALNATHTTSNRTNRKAPPPLLRSRTLPAIIVPAPPVLSLHPEKSQYHWDEQPRITNVKQTNSSGNRWSLVNRNINATTPVWHNNNNNNFNNNNNNNNNTLSIKSLNLPKDDATLAYRRKSSGSTPHNVGGGVMTVGQQQKPYGGSGGALQTPDALTTTTLSAYASSGSDDFECYAADGSVLLRIPSPHVVAARAYRLATKKRTGNDNDNTCVGIIGNASKHTHTRSSGENTPTLENCGIDGSFFNNTFNVATNQAGTASTSSTALTRRLAKLLHQTGTSTITKSQQQPQQVQQCVERNALLTASTLTASNYCNEDAPRRLSWERRKDSSALQRSASIDSFAEIVWSDCSPRPSLDIRGPVAPFSKRPSASSLFSTCSSTSQGAQLNINYVVGAGNELIHGSGGNVNAISGTNSRRESLLSPSATRRNKLTRIINAFSNQCCNSKTLQYS</sequence>
<gene>
    <name evidence="3" type="primary">LOC119641993</name>
</gene>
<feature type="region of interest" description="Disordered" evidence="1">
    <location>
        <begin position="44"/>
        <end position="77"/>
    </location>
</feature>
<organism evidence="2 3">
    <name type="scientific">Glossina fuscipes</name>
    <dbReference type="NCBI Taxonomy" id="7396"/>
    <lineage>
        <taxon>Eukaryota</taxon>
        <taxon>Metazoa</taxon>
        <taxon>Ecdysozoa</taxon>
        <taxon>Arthropoda</taxon>
        <taxon>Hexapoda</taxon>
        <taxon>Insecta</taxon>
        <taxon>Pterygota</taxon>
        <taxon>Neoptera</taxon>
        <taxon>Endopterygota</taxon>
        <taxon>Diptera</taxon>
        <taxon>Brachycera</taxon>
        <taxon>Muscomorpha</taxon>
        <taxon>Hippoboscoidea</taxon>
        <taxon>Glossinidae</taxon>
        <taxon>Glossina</taxon>
    </lineage>
</organism>
<dbReference type="GeneID" id="119641993"/>
<proteinExistence type="predicted"/>
<protein>
    <submittedName>
        <fullName evidence="3">Uncharacterized protein</fullName>
    </submittedName>
</protein>
<keyword evidence="2" id="KW-1185">Reference proteome</keyword>
<evidence type="ECO:0000313" key="2">
    <source>
        <dbReference type="Proteomes" id="UP000092443"/>
    </source>
</evidence>
<dbReference type="KEGG" id="gfs:119641993"/>
<dbReference type="AlphaFoldDB" id="A0A9C5ZAC1"/>
<name>A0A9C5ZAC1_9MUSC</name>
<dbReference type="RefSeq" id="XP_037896871.1">
    <property type="nucleotide sequence ID" value="XM_038040943.1"/>
</dbReference>